<dbReference type="Gene3D" id="1.20.1070.10">
    <property type="entry name" value="Rhodopsin 7-helix transmembrane proteins"/>
    <property type="match status" value="1"/>
</dbReference>
<dbReference type="CDD" id="cd00637">
    <property type="entry name" value="7tm_classA_rhodopsin-like"/>
    <property type="match status" value="1"/>
</dbReference>
<reference evidence="8" key="3">
    <citation type="journal article" date="2014" name="Nature">
        <title>Elephant shark genome provides unique insights into gnathostome evolution.</title>
        <authorList>
            <consortium name="International Elephant Shark Genome Sequencing Consortium"/>
            <person name="Venkatesh B."/>
            <person name="Lee A.P."/>
            <person name="Ravi V."/>
            <person name="Maurya A.K."/>
            <person name="Lian M.M."/>
            <person name="Swann J.B."/>
            <person name="Ohta Y."/>
            <person name="Flajnik M.F."/>
            <person name="Sutoh Y."/>
            <person name="Kasahara M."/>
            <person name="Hoon S."/>
            <person name="Gangu V."/>
            <person name="Roy S.W."/>
            <person name="Irimia M."/>
            <person name="Korzh V."/>
            <person name="Kondrychyn I."/>
            <person name="Lim Z.W."/>
            <person name="Tay B.H."/>
            <person name="Tohari S."/>
            <person name="Kong K.W."/>
            <person name="Ho S."/>
            <person name="Lorente-Galdos B."/>
            <person name="Quilez J."/>
            <person name="Marques-Bonet T."/>
            <person name="Raney B.J."/>
            <person name="Ingham P.W."/>
            <person name="Tay A."/>
            <person name="Hillier L.W."/>
            <person name="Minx P."/>
            <person name="Boehm T."/>
            <person name="Wilson R.K."/>
            <person name="Brenner S."/>
            <person name="Warren W.C."/>
        </authorList>
    </citation>
    <scope>NUCLEOTIDE SEQUENCE [LARGE SCALE GENOMIC DNA]</scope>
</reference>
<feature type="transmembrane region" description="Helical" evidence="5">
    <location>
        <begin position="107"/>
        <end position="139"/>
    </location>
</feature>
<feature type="transmembrane region" description="Helical" evidence="5">
    <location>
        <begin position="239"/>
        <end position="260"/>
    </location>
</feature>
<dbReference type="GO" id="GO:0005549">
    <property type="term" value="F:odorant binding"/>
    <property type="evidence" value="ECO:0007669"/>
    <property type="project" value="TreeGrafter"/>
</dbReference>
<keyword evidence="2 5" id="KW-0812">Transmembrane</keyword>
<dbReference type="GO" id="GO:0004930">
    <property type="term" value="F:G protein-coupled receptor activity"/>
    <property type="evidence" value="ECO:0007669"/>
    <property type="project" value="InterPro"/>
</dbReference>
<dbReference type="Proteomes" id="UP000314986">
    <property type="component" value="Unassembled WGS sequence"/>
</dbReference>
<reference evidence="7" key="4">
    <citation type="submission" date="2025-08" db="UniProtKB">
        <authorList>
            <consortium name="Ensembl"/>
        </authorList>
    </citation>
    <scope>IDENTIFICATION</scope>
</reference>
<evidence type="ECO:0000256" key="5">
    <source>
        <dbReference type="SAM" id="Phobius"/>
    </source>
</evidence>
<feature type="transmembrane region" description="Helical" evidence="5">
    <location>
        <begin position="151"/>
        <end position="169"/>
    </location>
</feature>
<name>A0A4W3HID9_CALMI</name>
<dbReference type="InterPro" id="IPR017452">
    <property type="entry name" value="GPCR_Rhodpsn_7TM"/>
</dbReference>
<comment type="subcellular location">
    <subcellularLocation>
        <location evidence="1">Membrane</location>
    </subcellularLocation>
</comment>
<sequence length="319" mass="36273">YHRGRAFSLSAPTLWNSIPQAMNISNETSNYLIYPVKTSIYLIDLVCSSTCSYMITRTVQENVILKEDFKYFLLCQYLICTSLYFTLGTLTNSFHLFHINSPRVICWILFAVQITFAQSIMLTLTLLAFNTCIAIYWPLSYKSFVSLAKRKIIAIFWVLSMFNPFWLSIYESWGISLSYVTAKDDTCPNAMDGTVSRIAGMVFILLCFLLIVFSYGLIYREGKRAGHFNSSNCRARKTILIIGVQLSLFIVPVLITLALAKEDHTTFYLLNVISYGSKTLTVLPTHSAHLPSADHKPGILLGIYCFSTQIERSTFILFM</sequence>
<proteinExistence type="predicted"/>
<dbReference type="GO" id="GO:0016020">
    <property type="term" value="C:membrane"/>
    <property type="evidence" value="ECO:0007669"/>
    <property type="project" value="UniProtKB-SubCell"/>
</dbReference>
<dbReference type="InterPro" id="IPR000276">
    <property type="entry name" value="GPCR_Rhodpsn"/>
</dbReference>
<dbReference type="SUPFAM" id="SSF81321">
    <property type="entry name" value="Family A G protein-coupled receptor-like"/>
    <property type="match status" value="1"/>
</dbReference>
<feature type="transmembrane region" description="Helical" evidence="5">
    <location>
        <begin position="198"/>
        <end position="218"/>
    </location>
</feature>
<dbReference type="Ensembl" id="ENSCMIT00000017151.1">
    <property type="protein sequence ID" value="ENSCMIP00000016818.1"/>
    <property type="gene ID" value="ENSCMIG00000008074.1"/>
</dbReference>
<evidence type="ECO:0000313" key="8">
    <source>
        <dbReference type="Proteomes" id="UP000314986"/>
    </source>
</evidence>
<keyword evidence="4 5" id="KW-0472">Membrane</keyword>
<evidence type="ECO:0000256" key="3">
    <source>
        <dbReference type="ARBA" id="ARBA00022989"/>
    </source>
</evidence>
<dbReference type="GO" id="GO:0004984">
    <property type="term" value="F:olfactory receptor activity"/>
    <property type="evidence" value="ECO:0007669"/>
    <property type="project" value="TreeGrafter"/>
</dbReference>
<dbReference type="GeneTree" id="ENSGT00990000204283"/>
<evidence type="ECO:0000256" key="4">
    <source>
        <dbReference type="ARBA" id="ARBA00023136"/>
    </source>
</evidence>
<reference evidence="8" key="1">
    <citation type="journal article" date="2006" name="Science">
        <title>Ancient noncoding elements conserved in the human genome.</title>
        <authorList>
            <person name="Venkatesh B."/>
            <person name="Kirkness E.F."/>
            <person name="Loh Y.H."/>
            <person name="Halpern A.L."/>
            <person name="Lee A.P."/>
            <person name="Johnson J."/>
            <person name="Dandona N."/>
            <person name="Viswanathan L.D."/>
            <person name="Tay A."/>
            <person name="Venter J.C."/>
            <person name="Strausberg R.L."/>
            <person name="Brenner S."/>
        </authorList>
    </citation>
    <scope>NUCLEOTIDE SEQUENCE [LARGE SCALE GENOMIC DNA]</scope>
</reference>
<keyword evidence="8" id="KW-1185">Reference proteome</keyword>
<dbReference type="OMA" id="VSYSLIY"/>
<feature type="domain" description="G-protein coupled receptors family 1 profile" evidence="6">
    <location>
        <begin position="38"/>
        <end position="255"/>
    </location>
</feature>
<evidence type="ECO:0000313" key="7">
    <source>
        <dbReference type="Ensembl" id="ENSCMIP00000016818.1"/>
    </source>
</evidence>
<reference evidence="7" key="5">
    <citation type="submission" date="2025-09" db="UniProtKB">
        <authorList>
            <consortium name="Ensembl"/>
        </authorList>
    </citation>
    <scope>IDENTIFICATION</scope>
</reference>
<keyword evidence="3 5" id="KW-1133">Transmembrane helix</keyword>
<dbReference type="AlphaFoldDB" id="A0A4W3HID9"/>
<protein>
    <recommendedName>
        <fullName evidence="6">G-protein coupled receptors family 1 profile domain-containing protein</fullName>
    </recommendedName>
</protein>
<dbReference type="PANTHER" id="PTHR26451:SF980">
    <property type="entry name" value="GENE 7582-RELATED"/>
    <property type="match status" value="1"/>
</dbReference>
<reference evidence="8" key="2">
    <citation type="journal article" date="2007" name="PLoS Biol.">
        <title>Survey sequencing and comparative analysis of the elephant shark (Callorhinchus milii) genome.</title>
        <authorList>
            <person name="Venkatesh B."/>
            <person name="Kirkness E.F."/>
            <person name="Loh Y.H."/>
            <person name="Halpern A.L."/>
            <person name="Lee A.P."/>
            <person name="Johnson J."/>
            <person name="Dandona N."/>
            <person name="Viswanathan L.D."/>
            <person name="Tay A."/>
            <person name="Venter J.C."/>
            <person name="Strausberg R.L."/>
            <person name="Brenner S."/>
        </authorList>
    </citation>
    <scope>NUCLEOTIDE SEQUENCE [LARGE SCALE GENOMIC DNA]</scope>
</reference>
<dbReference type="PROSITE" id="PS50262">
    <property type="entry name" value="G_PROTEIN_RECEP_F1_2"/>
    <property type="match status" value="1"/>
</dbReference>
<dbReference type="InterPro" id="IPR052921">
    <property type="entry name" value="GPCR1_Superfamily_Member"/>
</dbReference>
<dbReference type="InParanoid" id="A0A4W3HID9"/>
<dbReference type="PANTHER" id="PTHR26451">
    <property type="entry name" value="G_PROTEIN_RECEP_F1_2 DOMAIN-CONTAINING PROTEIN"/>
    <property type="match status" value="1"/>
</dbReference>
<organism evidence="7 8">
    <name type="scientific">Callorhinchus milii</name>
    <name type="common">Ghost shark</name>
    <dbReference type="NCBI Taxonomy" id="7868"/>
    <lineage>
        <taxon>Eukaryota</taxon>
        <taxon>Metazoa</taxon>
        <taxon>Chordata</taxon>
        <taxon>Craniata</taxon>
        <taxon>Vertebrata</taxon>
        <taxon>Chondrichthyes</taxon>
        <taxon>Holocephali</taxon>
        <taxon>Chimaeriformes</taxon>
        <taxon>Callorhinchidae</taxon>
        <taxon>Callorhinchus</taxon>
    </lineage>
</organism>
<evidence type="ECO:0000256" key="2">
    <source>
        <dbReference type="ARBA" id="ARBA00022692"/>
    </source>
</evidence>
<accession>A0A4W3HID9</accession>
<evidence type="ECO:0000256" key="1">
    <source>
        <dbReference type="ARBA" id="ARBA00004370"/>
    </source>
</evidence>
<evidence type="ECO:0000259" key="6">
    <source>
        <dbReference type="PROSITE" id="PS50262"/>
    </source>
</evidence>
<dbReference type="Pfam" id="PF00001">
    <property type="entry name" value="7tm_1"/>
    <property type="match status" value="1"/>
</dbReference>